<feature type="compositionally biased region" description="Acidic residues" evidence="1">
    <location>
        <begin position="152"/>
        <end position="165"/>
    </location>
</feature>
<feature type="compositionally biased region" description="Basic and acidic residues" evidence="1">
    <location>
        <begin position="166"/>
        <end position="175"/>
    </location>
</feature>
<name>A0A0D2MCD2_9CHLO</name>
<feature type="compositionally biased region" description="Acidic residues" evidence="1">
    <location>
        <begin position="85"/>
        <end position="103"/>
    </location>
</feature>
<accession>A0A0D2MCD2</accession>
<dbReference type="Proteomes" id="UP000054498">
    <property type="component" value="Unassembled WGS sequence"/>
</dbReference>
<evidence type="ECO:0000256" key="1">
    <source>
        <dbReference type="SAM" id="MobiDB-lite"/>
    </source>
</evidence>
<feature type="compositionally biased region" description="Basic and acidic residues" evidence="1">
    <location>
        <begin position="36"/>
        <end position="57"/>
    </location>
</feature>
<evidence type="ECO:0000313" key="3">
    <source>
        <dbReference type="Proteomes" id="UP000054498"/>
    </source>
</evidence>
<gene>
    <name evidence="2" type="ORF">MNEG_15033</name>
</gene>
<reference evidence="2 3" key="1">
    <citation type="journal article" date="2013" name="BMC Genomics">
        <title>Reconstruction of the lipid metabolism for the microalga Monoraphidium neglectum from its genome sequence reveals characteristics suitable for biofuel production.</title>
        <authorList>
            <person name="Bogen C."/>
            <person name="Al-Dilaimi A."/>
            <person name="Albersmeier A."/>
            <person name="Wichmann J."/>
            <person name="Grundmann M."/>
            <person name="Rupp O."/>
            <person name="Lauersen K.J."/>
            <person name="Blifernez-Klassen O."/>
            <person name="Kalinowski J."/>
            <person name="Goesmann A."/>
            <person name="Mussgnug J.H."/>
            <person name="Kruse O."/>
        </authorList>
    </citation>
    <scope>NUCLEOTIDE SEQUENCE [LARGE SCALE GENOMIC DNA]</scope>
    <source>
        <strain evidence="2 3">SAG 48.87</strain>
    </source>
</reference>
<keyword evidence="3" id="KW-1185">Reference proteome</keyword>
<dbReference type="GeneID" id="25732654"/>
<dbReference type="EMBL" id="KK105187">
    <property type="protein sequence ID" value="KIY92930.1"/>
    <property type="molecule type" value="Genomic_DNA"/>
</dbReference>
<sequence>MPKQKLLLDDEEEPQDFTIKVNEDFAKRFEHNKRREELHRLQEKHPHMAAKLADKFAKQAGKQQPGGQKQQQQQNGGGGGGGNDGSDEDDSASEDDDEEEPPDDTEKASTRGGRPLQARRPSGRCDGVLSTLIKIRRHDPEVFKPEVHFFADDEDGADEDGDGGDGEGRGGKEKPMYLRSVLAQQVWAGV</sequence>
<dbReference type="GO" id="GO:0000447">
    <property type="term" value="P:endonucleolytic cleavage in ITS1 to separate SSU-rRNA from 5.8S rRNA and LSU-rRNA from tricistronic rRNA transcript (SSU-rRNA, 5.8S rRNA, LSU-rRNA)"/>
    <property type="evidence" value="ECO:0007669"/>
    <property type="project" value="TreeGrafter"/>
</dbReference>
<evidence type="ECO:0000313" key="2">
    <source>
        <dbReference type="EMBL" id="KIY92930.1"/>
    </source>
</evidence>
<dbReference type="PANTHER" id="PTHR14490:SF5">
    <property type="entry name" value="PROTEIN KRI1 HOMOLOG"/>
    <property type="match status" value="1"/>
</dbReference>
<feature type="region of interest" description="Disordered" evidence="1">
    <location>
        <begin position="147"/>
        <end position="175"/>
    </location>
</feature>
<dbReference type="PANTHER" id="PTHR14490">
    <property type="entry name" value="ZINC FINGER, ZZ TYPE"/>
    <property type="match status" value="1"/>
</dbReference>
<feature type="compositionally biased region" description="Low complexity" evidence="1">
    <location>
        <begin position="58"/>
        <end position="74"/>
    </location>
</feature>
<dbReference type="GO" id="GO:0030686">
    <property type="term" value="C:90S preribosome"/>
    <property type="evidence" value="ECO:0007669"/>
    <property type="project" value="TreeGrafter"/>
</dbReference>
<dbReference type="RefSeq" id="XP_013891950.1">
    <property type="nucleotide sequence ID" value="XM_014036496.1"/>
</dbReference>
<protein>
    <submittedName>
        <fullName evidence="2">Uncharacterized protein</fullName>
    </submittedName>
</protein>
<feature type="region of interest" description="Disordered" evidence="1">
    <location>
        <begin position="36"/>
        <end position="127"/>
    </location>
</feature>
<organism evidence="2 3">
    <name type="scientific">Monoraphidium neglectum</name>
    <dbReference type="NCBI Taxonomy" id="145388"/>
    <lineage>
        <taxon>Eukaryota</taxon>
        <taxon>Viridiplantae</taxon>
        <taxon>Chlorophyta</taxon>
        <taxon>core chlorophytes</taxon>
        <taxon>Chlorophyceae</taxon>
        <taxon>CS clade</taxon>
        <taxon>Sphaeropleales</taxon>
        <taxon>Selenastraceae</taxon>
        <taxon>Monoraphidium</taxon>
    </lineage>
</organism>
<dbReference type="InterPro" id="IPR018034">
    <property type="entry name" value="Kri1"/>
</dbReference>
<dbReference type="STRING" id="145388.A0A0D2MCD2"/>
<dbReference type="GO" id="GO:0005730">
    <property type="term" value="C:nucleolus"/>
    <property type="evidence" value="ECO:0007669"/>
    <property type="project" value="TreeGrafter"/>
</dbReference>
<proteinExistence type="predicted"/>
<dbReference type="KEGG" id="mng:MNEG_15033"/>
<feature type="compositionally biased region" description="Gly residues" evidence="1">
    <location>
        <begin position="75"/>
        <end position="84"/>
    </location>
</feature>
<dbReference type="AlphaFoldDB" id="A0A0D2MCD2"/>
<dbReference type="OrthoDB" id="10252032at2759"/>